<keyword evidence="11" id="KW-0333">Golgi apparatus</keyword>
<dbReference type="GO" id="GO:0033320">
    <property type="term" value="P:UDP-D-xylose biosynthetic process"/>
    <property type="evidence" value="ECO:0007669"/>
    <property type="project" value="UniProtKB-UniPathway"/>
</dbReference>
<dbReference type="InterPro" id="IPR036291">
    <property type="entry name" value="NAD(P)-bd_dom_sf"/>
</dbReference>
<sequence>MTPSGVPDAPHTLITGGAGFIGSHLTERLLGQGERVVVIDDFSTGSRANLAAVADDPNLTVVESTVTGCESLGSLVAESGYVFHLAAAVGVDLVIQSPIRTIETNLKATEAILEAAAPNRTPMLLPSSSEVYGKSSREGFAETDDLLIGPPTLGRWSYACSKLMDEFLALAFHAERQLPVIVARIFNTVGPRQTGRYGMVLPRFVEAAKAGEPLRVFGNGQQSRCFGHVTDTVEALLRLAMCDRAPGGVFNIGSTEEVTILDLAKRVIELTGSTSEIELVPYDEAYDNGFEDMQRRQPVIDKLEQFTGFRPTTPLDDIIRSTAGLT</sequence>
<evidence type="ECO:0000256" key="10">
    <source>
        <dbReference type="ARBA" id="ARBA00023027"/>
    </source>
</evidence>
<name>A0A381W6V1_9ZZZZ</name>
<comment type="cofactor">
    <cofactor evidence="1">
        <name>NAD(+)</name>
        <dbReference type="ChEBI" id="CHEBI:57540"/>
    </cofactor>
</comment>
<dbReference type="PANTHER" id="PTHR43078:SF6">
    <property type="entry name" value="UDP-GLUCURONIC ACID DECARBOXYLASE 1"/>
    <property type="match status" value="1"/>
</dbReference>
<evidence type="ECO:0000256" key="12">
    <source>
        <dbReference type="ARBA" id="ARBA00023136"/>
    </source>
</evidence>
<comment type="similarity">
    <text evidence="4">Belongs to the NAD(P)-dependent epimerase/dehydratase family. UDP-glucuronic acid decarboxylase subfamily.</text>
</comment>
<keyword evidence="7" id="KW-0210">Decarboxylase</keyword>
<organism evidence="15">
    <name type="scientific">marine metagenome</name>
    <dbReference type="NCBI Taxonomy" id="408172"/>
    <lineage>
        <taxon>unclassified sequences</taxon>
        <taxon>metagenomes</taxon>
        <taxon>ecological metagenomes</taxon>
    </lineage>
</organism>
<dbReference type="GO" id="GO:0048040">
    <property type="term" value="F:UDP-glucuronate decarboxylase activity"/>
    <property type="evidence" value="ECO:0007669"/>
    <property type="project" value="UniProtKB-EC"/>
</dbReference>
<proteinExistence type="inferred from homology"/>
<evidence type="ECO:0000256" key="6">
    <source>
        <dbReference type="ARBA" id="ARBA00022692"/>
    </source>
</evidence>
<accession>A0A381W6V1</accession>
<keyword evidence="8" id="KW-0735">Signal-anchor</keyword>
<evidence type="ECO:0000256" key="13">
    <source>
        <dbReference type="ARBA" id="ARBA00023239"/>
    </source>
</evidence>
<keyword evidence="13" id="KW-0456">Lyase</keyword>
<dbReference type="UniPathway" id="UPA00796">
    <property type="reaction ID" value="UER00771"/>
</dbReference>
<dbReference type="EMBL" id="UINC01010870">
    <property type="protein sequence ID" value="SVA48192.1"/>
    <property type="molecule type" value="Genomic_DNA"/>
</dbReference>
<evidence type="ECO:0000256" key="8">
    <source>
        <dbReference type="ARBA" id="ARBA00022968"/>
    </source>
</evidence>
<evidence type="ECO:0000259" key="14">
    <source>
        <dbReference type="Pfam" id="PF16363"/>
    </source>
</evidence>
<dbReference type="Pfam" id="PF16363">
    <property type="entry name" value="GDP_Man_Dehyd"/>
    <property type="match status" value="1"/>
</dbReference>
<keyword evidence="9" id="KW-1133">Transmembrane helix</keyword>
<dbReference type="InterPro" id="IPR016040">
    <property type="entry name" value="NAD(P)-bd_dom"/>
</dbReference>
<dbReference type="PANTHER" id="PTHR43078">
    <property type="entry name" value="UDP-GLUCURONIC ACID DECARBOXYLASE-RELATED"/>
    <property type="match status" value="1"/>
</dbReference>
<evidence type="ECO:0000256" key="1">
    <source>
        <dbReference type="ARBA" id="ARBA00001911"/>
    </source>
</evidence>
<evidence type="ECO:0000256" key="7">
    <source>
        <dbReference type="ARBA" id="ARBA00022793"/>
    </source>
</evidence>
<keyword evidence="10" id="KW-0520">NAD</keyword>
<dbReference type="SUPFAM" id="SSF51735">
    <property type="entry name" value="NAD(P)-binding Rossmann-fold domains"/>
    <property type="match status" value="1"/>
</dbReference>
<evidence type="ECO:0000256" key="11">
    <source>
        <dbReference type="ARBA" id="ARBA00023034"/>
    </source>
</evidence>
<evidence type="ECO:0000256" key="2">
    <source>
        <dbReference type="ARBA" id="ARBA00004447"/>
    </source>
</evidence>
<evidence type="ECO:0000256" key="5">
    <source>
        <dbReference type="ARBA" id="ARBA00012290"/>
    </source>
</evidence>
<gene>
    <name evidence="15" type="ORF">METZ01_LOCUS101046</name>
</gene>
<dbReference type="GO" id="GO:0042732">
    <property type="term" value="P:D-xylose metabolic process"/>
    <property type="evidence" value="ECO:0007669"/>
    <property type="project" value="InterPro"/>
</dbReference>
<evidence type="ECO:0000313" key="15">
    <source>
        <dbReference type="EMBL" id="SVA48192.1"/>
    </source>
</evidence>
<dbReference type="InterPro" id="IPR044516">
    <property type="entry name" value="UXS-like"/>
</dbReference>
<dbReference type="GO" id="GO:0070403">
    <property type="term" value="F:NAD+ binding"/>
    <property type="evidence" value="ECO:0007669"/>
    <property type="project" value="InterPro"/>
</dbReference>
<keyword evidence="12" id="KW-0472">Membrane</keyword>
<feature type="domain" description="NAD(P)-binding" evidence="14">
    <location>
        <begin position="13"/>
        <end position="321"/>
    </location>
</feature>
<dbReference type="Gene3D" id="3.40.50.720">
    <property type="entry name" value="NAD(P)-binding Rossmann-like Domain"/>
    <property type="match status" value="1"/>
</dbReference>
<reference evidence="15" key="1">
    <citation type="submission" date="2018-05" db="EMBL/GenBank/DDBJ databases">
        <authorList>
            <person name="Lanie J.A."/>
            <person name="Ng W.-L."/>
            <person name="Kazmierczak K.M."/>
            <person name="Andrzejewski T.M."/>
            <person name="Davidsen T.M."/>
            <person name="Wayne K.J."/>
            <person name="Tettelin H."/>
            <person name="Glass J.I."/>
            <person name="Rusch D."/>
            <person name="Podicherti R."/>
            <person name="Tsui H.-C.T."/>
            <person name="Winkler M.E."/>
        </authorList>
    </citation>
    <scope>NUCLEOTIDE SEQUENCE</scope>
</reference>
<dbReference type="EC" id="4.1.1.35" evidence="5"/>
<dbReference type="GO" id="GO:0032580">
    <property type="term" value="C:Golgi cisterna membrane"/>
    <property type="evidence" value="ECO:0007669"/>
    <property type="project" value="UniProtKB-SubCell"/>
</dbReference>
<dbReference type="AlphaFoldDB" id="A0A381W6V1"/>
<evidence type="ECO:0000256" key="3">
    <source>
        <dbReference type="ARBA" id="ARBA00005100"/>
    </source>
</evidence>
<evidence type="ECO:0000256" key="4">
    <source>
        <dbReference type="ARBA" id="ARBA00007505"/>
    </source>
</evidence>
<comment type="pathway">
    <text evidence="3">Nucleotide-sugar biosynthesis; UDP-alpha-D-xylose biosynthesis; UDP-alpha-D-xylose from UDP-alpha-D-glucuronate: step 1/1.</text>
</comment>
<comment type="subcellular location">
    <subcellularLocation>
        <location evidence="2">Golgi apparatus</location>
        <location evidence="2">Golgi stack membrane</location>
        <topology evidence="2">Single-pass type II membrane protein</topology>
    </subcellularLocation>
</comment>
<keyword evidence="6" id="KW-0812">Transmembrane</keyword>
<protein>
    <recommendedName>
        <fullName evidence="5">UDP-glucuronate decarboxylase</fullName>
        <ecNumber evidence="5">4.1.1.35</ecNumber>
    </recommendedName>
</protein>
<evidence type="ECO:0000256" key="9">
    <source>
        <dbReference type="ARBA" id="ARBA00022989"/>
    </source>
</evidence>